<dbReference type="EMBL" id="CP002458">
    <property type="protein sequence ID" value="ADV34038.1"/>
    <property type="molecule type" value="Genomic_DNA"/>
</dbReference>
<proteinExistence type="predicted"/>
<name>A0AB32X9X7_MYCFM</name>
<dbReference type="Proteomes" id="UP000007473">
    <property type="component" value="Chromosome"/>
</dbReference>
<reference evidence="1 2" key="1">
    <citation type="journal article" date="2011" name="J. Bacteriol.">
        <title>Genome sequence of the repetitive-sequence-rich Mycoplasma fermentans strain M64.</title>
        <authorList>
            <person name="Shu H.W."/>
            <person name="Liu T.T."/>
            <person name="Chang H.Y."/>
            <person name="Liu Y.M."/>
            <person name="Wu K.M."/>
            <person name="Shu H.Y."/>
            <person name="Tsai S.F."/>
            <person name="Hsiao K.J."/>
            <person name="Hu W.S."/>
            <person name="Ng W.V."/>
        </authorList>
    </citation>
    <scope>NUCLEOTIDE SEQUENCE [LARGE SCALE GENOMIC DNA]</scope>
    <source>
        <strain evidence="1 2">M64</strain>
    </source>
</reference>
<dbReference type="AlphaFoldDB" id="A0AB32X9X7"/>
<dbReference type="KEGG" id="mfm:MfeM64YM_0027"/>
<evidence type="ECO:0000313" key="1">
    <source>
        <dbReference type="EMBL" id="ADV34038.1"/>
    </source>
</evidence>
<sequence length="44" mass="5654">MCFEWKYIFWFLNKLVLKNENFSHFTIFLILLIFRDLKILKIWK</sequence>
<evidence type="ECO:0000313" key="2">
    <source>
        <dbReference type="Proteomes" id="UP000007473"/>
    </source>
</evidence>
<accession>A0AB32X9X7</accession>
<gene>
    <name evidence="1" type="ordered locus">MfeM64YM_0027</name>
</gene>
<protein>
    <submittedName>
        <fullName evidence="1">Uncharacterized protein</fullName>
    </submittedName>
</protein>
<organism evidence="1 2">
    <name type="scientific">Mycoplasmopsis fermentans (strain M64)</name>
    <name type="common">Mycoplasma fermentans</name>
    <dbReference type="NCBI Taxonomy" id="943945"/>
    <lineage>
        <taxon>Bacteria</taxon>
        <taxon>Bacillati</taxon>
        <taxon>Mycoplasmatota</taxon>
        <taxon>Mycoplasmoidales</taxon>
        <taxon>Metamycoplasmataceae</taxon>
        <taxon>Mycoplasmopsis</taxon>
    </lineage>
</organism>